<gene>
    <name evidence="6" type="ORF">M404DRAFT_15443</name>
</gene>
<dbReference type="EMBL" id="KN831969">
    <property type="protein sequence ID" value="KIO04750.1"/>
    <property type="molecule type" value="Genomic_DNA"/>
</dbReference>
<feature type="compositionally biased region" description="Low complexity" evidence="4">
    <location>
        <begin position="342"/>
        <end position="363"/>
    </location>
</feature>
<dbReference type="GO" id="GO:0000407">
    <property type="term" value="C:phagophore assembly site"/>
    <property type="evidence" value="ECO:0007669"/>
    <property type="project" value="TreeGrafter"/>
</dbReference>
<feature type="compositionally biased region" description="Polar residues" evidence="4">
    <location>
        <begin position="389"/>
        <end position="400"/>
    </location>
</feature>
<dbReference type="Gene3D" id="3.30.900.10">
    <property type="entry name" value="HORMA domain"/>
    <property type="match status" value="1"/>
</dbReference>
<proteinExistence type="inferred from homology"/>
<dbReference type="PANTHER" id="PTHR13430">
    <property type="match status" value="1"/>
</dbReference>
<accession>A0A0C3NV49</accession>
<evidence type="ECO:0000256" key="1">
    <source>
        <dbReference type="ARBA" id="ARBA00005246"/>
    </source>
</evidence>
<dbReference type="Pfam" id="PF10033">
    <property type="entry name" value="ATG13"/>
    <property type="match status" value="1"/>
</dbReference>
<feature type="compositionally biased region" description="Polar residues" evidence="4">
    <location>
        <begin position="317"/>
        <end position="333"/>
    </location>
</feature>
<dbReference type="InterPro" id="IPR040182">
    <property type="entry name" value="ATG13"/>
</dbReference>
<dbReference type="GO" id="GO:0005829">
    <property type="term" value="C:cytosol"/>
    <property type="evidence" value="ECO:0007669"/>
    <property type="project" value="TreeGrafter"/>
</dbReference>
<feature type="compositionally biased region" description="Basic and acidic residues" evidence="4">
    <location>
        <begin position="554"/>
        <end position="568"/>
    </location>
</feature>
<feature type="region of interest" description="Disordered" evidence="4">
    <location>
        <begin position="732"/>
        <end position="828"/>
    </location>
</feature>
<reference evidence="6 7" key="1">
    <citation type="submission" date="2014-04" db="EMBL/GenBank/DDBJ databases">
        <authorList>
            <consortium name="DOE Joint Genome Institute"/>
            <person name="Kuo A."/>
            <person name="Kohler A."/>
            <person name="Costa M.D."/>
            <person name="Nagy L.G."/>
            <person name="Floudas D."/>
            <person name="Copeland A."/>
            <person name="Barry K.W."/>
            <person name="Cichocki N."/>
            <person name="Veneault-Fourrey C."/>
            <person name="LaButti K."/>
            <person name="Lindquist E.A."/>
            <person name="Lipzen A."/>
            <person name="Lundell T."/>
            <person name="Morin E."/>
            <person name="Murat C."/>
            <person name="Sun H."/>
            <person name="Tunlid A."/>
            <person name="Henrissat B."/>
            <person name="Grigoriev I.V."/>
            <person name="Hibbett D.S."/>
            <person name="Martin F."/>
            <person name="Nordberg H.P."/>
            <person name="Cantor M.N."/>
            <person name="Hua S.X."/>
        </authorList>
    </citation>
    <scope>NUCLEOTIDE SEQUENCE [LARGE SCALE GENOMIC DNA]</scope>
    <source>
        <strain evidence="6 7">Marx 270</strain>
    </source>
</reference>
<feature type="compositionally biased region" description="Low complexity" evidence="4">
    <location>
        <begin position="417"/>
        <end position="444"/>
    </location>
</feature>
<feature type="compositionally biased region" description="Gly residues" evidence="4">
    <location>
        <begin position="762"/>
        <end position="773"/>
    </location>
</feature>
<keyword evidence="2 3" id="KW-0072">Autophagy</keyword>
<protein>
    <recommendedName>
        <fullName evidence="3">Autophagy-related protein 13</fullName>
    </recommendedName>
</protein>
<feature type="compositionally biased region" description="Basic and acidic residues" evidence="4">
    <location>
        <begin position="810"/>
        <end position="820"/>
    </location>
</feature>
<feature type="compositionally biased region" description="Polar residues" evidence="4">
    <location>
        <begin position="286"/>
        <end position="303"/>
    </location>
</feature>
<reference evidence="7" key="2">
    <citation type="submission" date="2015-01" db="EMBL/GenBank/DDBJ databases">
        <title>Evolutionary Origins and Diversification of the Mycorrhizal Mutualists.</title>
        <authorList>
            <consortium name="DOE Joint Genome Institute"/>
            <consortium name="Mycorrhizal Genomics Consortium"/>
            <person name="Kohler A."/>
            <person name="Kuo A."/>
            <person name="Nagy L.G."/>
            <person name="Floudas D."/>
            <person name="Copeland A."/>
            <person name="Barry K.W."/>
            <person name="Cichocki N."/>
            <person name="Veneault-Fourrey C."/>
            <person name="LaButti K."/>
            <person name="Lindquist E.A."/>
            <person name="Lipzen A."/>
            <person name="Lundell T."/>
            <person name="Morin E."/>
            <person name="Murat C."/>
            <person name="Riley R."/>
            <person name="Ohm R."/>
            <person name="Sun H."/>
            <person name="Tunlid A."/>
            <person name="Henrissat B."/>
            <person name="Grigoriev I.V."/>
            <person name="Hibbett D.S."/>
            <person name="Martin F."/>
        </authorList>
    </citation>
    <scope>NUCLEOTIDE SEQUENCE [LARGE SCALE GENOMIC DNA]</scope>
    <source>
        <strain evidence="7">Marx 270</strain>
    </source>
</reference>
<dbReference type="GO" id="GO:0034497">
    <property type="term" value="P:protein localization to phagophore assembly site"/>
    <property type="evidence" value="ECO:0007669"/>
    <property type="project" value="TreeGrafter"/>
</dbReference>
<dbReference type="GO" id="GO:1990316">
    <property type="term" value="C:Atg1/ULK1 kinase complex"/>
    <property type="evidence" value="ECO:0007669"/>
    <property type="project" value="InterPro"/>
</dbReference>
<evidence type="ECO:0000256" key="3">
    <source>
        <dbReference type="RuleBase" id="RU361214"/>
    </source>
</evidence>
<feature type="compositionally biased region" description="Gly residues" evidence="4">
    <location>
        <begin position="662"/>
        <end position="681"/>
    </location>
</feature>
<comment type="similarity">
    <text evidence="1 3">Belongs to the ATG13 family. Fungi subfamily.</text>
</comment>
<dbReference type="AlphaFoldDB" id="A0A0C3NV49"/>
<dbReference type="PANTHER" id="PTHR13430:SF4">
    <property type="entry name" value="AUTOPHAGY-RELATED PROTEIN 13"/>
    <property type="match status" value="1"/>
</dbReference>
<evidence type="ECO:0000256" key="4">
    <source>
        <dbReference type="SAM" id="MobiDB-lite"/>
    </source>
</evidence>
<organism evidence="6 7">
    <name type="scientific">Pisolithus tinctorius Marx 270</name>
    <dbReference type="NCBI Taxonomy" id="870435"/>
    <lineage>
        <taxon>Eukaryota</taxon>
        <taxon>Fungi</taxon>
        <taxon>Dikarya</taxon>
        <taxon>Basidiomycota</taxon>
        <taxon>Agaricomycotina</taxon>
        <taxon>Agaricomycetes</taxon>
        <taxon>Agaricomycetidae</taxon>
        <taxon>Boletales</taxon>
        <taxon>Sclerodermatineae</taxon>
        <taxon>Pisolithaceae</taxon>
        <taxon>Pisolithus</taxon>
    </lineage>
</organism>
<dbReference type="OrthoDB" id="70161at2759"/>
<feature type="compositionally biased region" description="Basic and acidic residues" evidence="4">
    <location>
        <begin position="577"/>
        <end position="593"/>
    </location>
</feature>
<dbReference type="Proteomes" id="UP000054217">
    <property type="component" value="Unassembled WGS sequence"/>
</dbReference>
<feature type="compositionally biased region" description="Gly residues" evidence="4">
    <location>
        <begin position="530"/>
        <end position="549"/>
    </location>
</feature>
<feature type="region of interest" description="Disordered" evidence="4">
    <location>
        <begin position="270"/>
        <end position="716"/>
    </location>
</feature>
<dbReference type="GO" id="GO:0034727">
    <property type="term" value="P:piecemeal microautophagy of the nucleus"/>
    <property type="evidence" value="ECO:0007669"/>
    <property type="project" value="TreeGrafter"/>
</dbReference>
<dbReference type="InterPro" id="IPR018731">
    <property type="entry name" value="Atg13_N"/>
</dbReference>
<feature type="domain" description="Autophagy-related protein 13 N-terminal" evidence="5">
    <location>
        <begin position="14"/>
        <end position="245"/>
    </location>
</feature>
<keyword evidence="7" id="KW-1185">Reference proteome</keyword>
<dbReference type="InParanoid" id="A0A0C3NV49"/>
<evidence type="ECO:0000313" key="7">
    <source>
        <dbReference type="Proteomes" id="UP000054217"/>
    </source>
</evidence>
<dbReference type="HOGENOM" id="CLU_011810_0_0_1"/>
<evidence type="ECO:0000313" key="6">
    <source>
        <dbReference type="EMBL" id="KIO04750.1"/>
    </source>
</evidence>
<sequence length="828" mass="87415">MSNDIQKADQIAYRFYAKLCLVVHNARSTTEHRTPAKVDKWFNLETPDYDLYRDPLRIYRSISSSPPPSTFELQVLLTVPDLSSNQVLVHLSPDHSRLRIDPTPQHIVLESWLVHFSPSSSHLTTTTPHAPDHSDEHPGDVAPSTIYKHGIPLFRSLYTLLRILPTWKLCTRLRRRMSVPYRNANLTVQLRISGSDAGIGHILEFDDPPAFNIPPLPYETHTFPSIPHPMGMLSLSAKYLTSPNFQVDELESLLSSRFLSLDEASDFTPTLAKNQARDSMSGLAGPTTSLRTSLPKSPPSSIAGQFILPPAGHPGTHSRTQSLSSVLGSQSPKTGHAALPISRTTTTTTTGAGSSSALSFTSSKQEGSGTWSKEVGALPSLTRLRRESMSATGRSTTTQDLPGALPIRKSGISPVHPFKSSTLSSGSPSIHSPSPSLRQPSPLSAGNILPMLPSLPSRVQSSPRAPVSPIGQGVSGHGGKPSPPFAPSSLGDRDRRGPTMTTNAGTSSSPRIGRGRYRSSFGHRYSPSGSAGGGAGEGSPGSAGVGTPSGGPAIEHDRVRELSREGGGQREPSQEGVGRDGDEGGSRTRERGRTTSFLAASTDDDELSMFVQEIDARKPLTSTAERSAVGRLSRVLPSSLARRGGDPGGSRRNSGDADQGGSETGIGLGIGLTAGRSGGGTDNLETPGMDIATDRRRRSSSSISAGPMLTREAEVDEKLKHMNEMFLASLEGLGYGTGRRRSSEQVGVGAIGRERDRSPGAGSLGGGSGGGSSRGSVSGSGVQRPRLGSMRSLSGGGDVASSGGSAEVIGRLELDGEESRRRRWGPSE</sequence>
<feature type="compositionally biased region" description="Low complexity" evidence="4">
    <location>
        <begin position="774"/>
        <end position="805"/>
    </location>
</feature>
<evidence type="ECO:0000259" key="5">
    <source>
        <dbReference type="Pfam" id="PF10033"/>
    </source>
</evidence>
<evidence type="ECO:0000256" key="2">
    <source>
        <dbReference type="ARBA" id="ARBA00023006"/>
    </source>
</evidence>
<name>A0A0C3NV49_PISTI</name>
<feature type="compositionally biased region" description="Polar residues" evidence="4">
    <location>
        <begin position="499"/>
        <end position="510"/>
    </location>
</feature>
<dbReference type="InterPro" id="IPR036570">
    <property type="entry name" value="HORMA_dom_sf"/>
</dbReference>
<dbReference type="GO" id="GO:0000423">
    <property type="term" value="P:mitophagy"/>
    <property type="evidence" value="ECO:0007669"/>
    <property type="project" value="TreeGrafter"/>
</dbReference>
<dbReference type="STRING" id="870435.A0A0C3NV49"/>